<protein>
    <submittedName>
        <fullName evidence="1">Uncharacterized protein</fullName>
    </submittedName>
</protein>
<dbReference type="AlphaFoldDB" id="A0A6C0KXN9"/>
<dbReference type="EMBL" id="MN740994">
    <property type="protein sequence ID" value="QHU22021.1"/>
    <property type="molecule type" value="Genomic_DNA"/>
</dbReference>
<reference evidence="1" key="1">
    <citation type="journal article" date="2020" name="Nature">
        <title>Giant virus diversity and host interactions through global metagenomics.</title>
        <authorList>
            <person name="Schulz F."/>
            <person name="Roux S."/>
            <person name="Paez-Espino D."/>
            <person name="Jungbluth S."/>
            <person name="Walsh D.A."/>
            <person name="Denef V.J."/>
            <person name="McMahon K.D."/>
            <person name="Konstantinidis K.T."/>
            <person name="Eloe-Fadrosh E.A."/>
            <person name="Kyrpides N.C."/>
            <person name="Woyke T."/>
        </authorList>
    </citation>
    <scope>NUCLEOTIDE SEQUENCE</scope>
    <source>
        <strain evidence="1">GVMAG-S-3300013286-35</strain>
    </source>
</reference>
<evidence type="ECO:0000313" key="1">
    <source>
        <dbReference type="EMBL" id="QHU22021.1"/>
    </source>
</evidence>
<organism evidence="1">
    <name type="scientific">viral metagenome</name>
    <dbReference type="NCBI Taxonomy" id="1070528"/>
    <lineage>
        <taxon>unclassified sequences</taxon>
        <taxon>metagenomes</taxon>
        <taxon>organismal metagenomes</taxon>
    </lineage>
</organism>
<sequence length="191" mass="20860">MSTLSFAPVAQSSGDCFTTIDPKYTDAPARMGDGRGFTDYRPRCLQYPLKVTGQWGEHDGRQKMIQATNLLQEEARQTLRKKMGPVKDTCVDTMVPELYKRVCTWRGCETVPGHYAGIGTGRVYVPNSTVAADDADGLSKATIPALSGTYSMEGSETASQCAADDKEKLWQFLDTPKGFSARSNPYSGPRA</sequence>
<proteinExistence type="predicted"/>
<accession>A0A6C0KXN9</accession>
<name>A0A6C0KXN9_9ZZZZ</name>